<gene>
    <name evidence="3" type="ORF">CLV88_13113</name>
</gene>
<organism evidence="3 4">
    <name type="scientific">Shimia abyssi</name>
    <dbReference type="NCBI Taxonomy" id="1662395"/>
    <lineage>
        <taxon>Bacteria</taxon>
        <taxon>Pseudomonadati</taxon>
        <taxon>Pseudomonadota</taxon>
        <taxon>Alphaproteobacteria</taxon>
        <taxon>Rhodobacterales</taxon>
        <taxon>Roseobacteraceae</taxon>
    </lineage>
</organism>
<keyword evidence="2" id="KW-0732">Signal</keyword>
<accession>A0A2P8EWJ9</accession>
<protein>
    <submittedName>
        <fullName evidence="3">Tripartite-type tricarboxylate transporter receptor subunit TctC</fullName>
    </submittedName>
</protein>
<keyword evidence="3" id="KW-0675">Receptor</keyword>
<dbReference type="Gene3D" id="3.40.190.10">
    <property type="entry name" value="Periplasmic binding protein-like II"/>
    <property type="match status" value="1"/>
</dbReference>
<evidence type="ECO:0000313" key="4">
    <source>
        <dbReference type="Proteomes" id="UP000240418"/>
    </source>
</evidence>
<dbReference type="EMBL" id="PYGJ01000031">
    <property type="protein sequence ID" value="PSL13818.1"/>
    <property type="molecule type" value="Genomic_DNA"/>
</dbReference>
<dbReference type="PANTHER" id="PTHR42928:SF5">
    <property type="entry name" value="BLR1237 PROTEIN"/>
    <property type="match status" value="1"/>
</dbReference>
<dbReference type="InterPro" id="IPR005064">
    <property type="entry name" value="BUG"/>
</dbReference>
<name>A0A2P8EWJ9_9RHOB</name>
<evidence type="ECO:0000256" key="1">
    <source>
        <dbReference type="ARBA" id="ARBA00006987"/>
    </source>
</evidence>
<dbReference type="PANTHER" id="PTHR42928">
    <property type="entry name" value="TRICARBOXYLATE-BINDING PROTEIN"/>
    <property type="match status" value="1"/>
</dbReference>
<evidence type="ECO:0000313" key="3">
    <source>
        <dbReference type="EMBL" id="PSL13818.1"/>
    </source>
</evidence>
<comment type="similarity">
    <text evidence="1">Belongs to the UPF0065 (bug) family.</text>
</comment>
<dbReference type="Proteomes" id="UP000240418">
    <property type="component" value="Unassembled WGS sequence"/>
</dbReference>
<keyword evidence="4" id="KW-1185">Reference proteome</keyword>
<feature type="chain" id="PRO_5015172350" evidence="2">
    <location>
        <begin position="30"/>
        <end position="365"/>
    </location>
</feature>
<feature type="signal peptide" evidence="2">
    <location>
        <begin position="1"/>
        <end position="29"/>
    </location>
</feature>
<dbReference type="AlphaFoldDB" id="A0A2P8EWJ9"/>
<dbReference type="Gene3D" id="3.40.190.150">
    <property type="entry name" value="Bordetella uptake gene, domain 1"/>
    <property type="match status" value="1"/>
</dbReference>
<reference evidence="3 4" key="1">
    <citation type="submission" date="2018-03" db="EMBL/GenBank/DDBJ databases">
        <title>Genomic Encyclopedia of Archaeal and Bacterial Type Strains, Phase II (KMG-II): from individual species to whole genera.</title>
        <authorList>
            <person name="Goeker M."/>
        </authorList>
    </citation>
    <scope>NUCLEOTIDE SEQUENCE [LARGE SCALE GENOMIC DNA]</scope>
    <source>
        <strain evidence="3 4">DSM 100673</strain>
    </source>
</reference>
<sequence length="365" mass="39096">MKELFSNTRHAAFGLALGAMSFAVSGAQADVSFEGETVEWIIPFNEGGGSDRWARFYAPFLSEALPGKPTVAVINMPGAGSTRGANHFAQRVDPDGLTIFGSGGSTQLPYLLGDPRVEYEYSDWSVVLVSSTGGIVYSTPEISEAFAADPVATMAENIFLLGSQGATRLDLVPLLGFEMLGLDARPVFGISGRGEGRLMFERGEANIDWQTSSGYLSRVVPLVEQGLAAPLFSFGAVDADGDIVRDPTFPDIPTFVEILEKVTGEAPAGPEWEAWKAFFVAGFSAQKMVFLPDGTSDEIVAAYEAAFEEVVANADFIASSGKELGVYPQGTGETAEIQLKLGTTISEDTRGWVVNWLREKFNVDL</sequence>
<dbReference type="RefSeq" id="WP_243403763.1">
    <property type="nucleotide sequence ID" value="NZ_PYGJ01000031.1"/>
</dbReference>
<evidence type="ECO:0000256" key="2">
    <source>
        <dbReference type="SAM" id="SignalP"/>
    </source>
</evidence>
<dbReference type="InterPro" id="IPR042100">
    <property type="entry name" value="Bug_dom1"/>
</dbReference>
<comment type="caution">
    <text evidence="3">The sequence shown here is derived from an EMBL/GenBank/DDBJ whole genome shotgun (WGS) entry which is preliminary data.</text>
</comment>
<proteinExistence type="inferred from homology"/>